<dbReference type="InterPro" id="IPR052698">
    <property type="entry name" value="MoCofactor_Util/Proc"/>
</dbReference>
<reference evidence="1" key="2">
    <citation type="journal article" date="2016" name="Front. Microbiol.">
        <title>The Regulatory Protein RosR Affects Rhizobium leguminosarum bv. trifolii Protein Profiles, Cell Surface Properties, and Symbiosis with Clover.</title>
        <authorList>
            <person name="Rachwal K."/>
            <person name="Boguszewska A."/>
            <person name="Kopcinska J."/>
            <person name="Karas M."/>
            <person name="Tchorzewski M."/>
            <person name="Janczarek M."/>
        </authorList>
    </citation>
    <scope>NUCLEOTIDE SEQUENCE</scope>
    <source>
        <strain evidence="1">Rt24.2</strain>
    </source>
</reference>
<dbReference type="Gene3D" id="3.40.50.720">
    <property type="entry name" value="NAD(P)-binding Rossmann-like Domain"/>
    <property type="match status" value="1"/>
</dbReference>
<reference evidence="1" key="1">
    <citation type="journal article" date="2015" name="BMC Genomics">
        <title>Transcriptome profiling of a Rhizobium leguminosarum bv. trifolii rosR mutant reveals the role of the transcriptional regulator RosR in motility, synthesis of cell-surface components, and other cellular processes.</title>
        <authorList>
            <person name="Rachwal K."/>
            <person name="Matczynska E."/>
            <person name="Janczarek M."/>
        </authorList>
    </citation>
    <scope>NUCLEOTIDE SEQUENCE</scope>
    <source>
        <strain evidence="1">Rt24.2</strain>
    </source>
</reference>
<dbReference type="PANTHER" id="PTHR30388">
    <property type="entry name" value="ALDEHYDE OXIDOREDUCTASE MOLYBDENUM COFACTOR ASSEMBLY PROTEIN"/>
    <property type="match status" value="1"/>
</dbReference>
<dbReference type="Pfam" id="PF13478">
    <property type="entry name" value="XdhC_C"/>
    <property type="match status" value="1"/>
</dbReference>
<organism evidence="1">
    <name type="scientific">Rhizobium leguminosarum bv. trifolii</name>
    <dbReference type="NCBI Taxonomy" id="386"/>
    <lineage>
        <taxon>Bacteria</taxon>
        <taxon>Pseudomonadati</taxon>
        <taxon>Pseudomonadota</taxon>
        <taxon>Alphaproteobacteria</taxon>
        <taxon>Hyphomicrobiales</taxon>
        <taxon>Rhizobiaceae</taxon>
        <taxon>Rhizobium/Agrobacterium group</taxon>
        <taxon>Rhizobium</taxon>
    </lineage>
</organism>
<dbReference type="GeneID" id="61426675"/>
<name>A0A1B8RJ53_RHILT</name>
<accession>A0A1B8RJ53</accession>
<evidence type="ECO:0000313" key="1">
    <source>
        <dbReference type="EMBL" id="AOO88327.1"/>
    </source>
</evidence>
<dbReference type="AlphaFoldDB" id="A0A1B8RJ53"/>
<dbReference type="EMBL" id="KX485963">
    <property type="protein sequence ID" value="AOO88327.1"/>
    <property type="molecule type" value="Genomic_DNA"/>
</dbReference>
<dbReference type="PANTHER" id="PTHR30388:SF4">
    <property type="entry name" value="MOLYBDENUM COFACTOR INSERTION CHAPERONE PAOD"/>
    <property type="match status" value="1"/>
</dbReference>
<dbReference type="InterPro" id="IPR027051">
    <property type="entry name" value="XdhC_Rossmann_dom"/>
</dbReference>
<protein>
    <submittedName>
        <fullName evidence="1">XdhC/CoxF family protein</fullName>
    </submittedName>
</protein>
<dbReference type="RefSeq" id="WP_018245246.1">
    <property type="nucleotide sequence ID" value="NZ_CP050086.1"/>
</dbReference>
<sequence>MRLNSLQSLNAARRKRVAAVLLTDHHADEEHVILEGDPIEEPFVALVERAFRSGRSIAFDSASASGFVNVYMPAPRIAIIGAVHISQCLTQMARLAGFDVRVIDPRTAFATRDRFPDVLLSADWPADALTADPLDRYTALVALTHDPKIDDFPLAAALRTGCFYIGALGSQKTHAARTERLAADGFGADALSTIHAPIGLDIGASNPAEIAVAILAQVIQALHSRRPSLSWDGPQ</sequence>
<proteinExistence type="predicted"/>